<feature type="transmembrane region" description="Helical" evidence="2">
    <location>
        <begin position="65"/>
        <end position="87"/>
    </location>
</feature>
<feature type="region of interest" description="Disordered" evidence="1">
    <location>
        <begin position="898"/>
        <end position="1028"/>
    </location>
</feature>
<dbReference type="Proteomes" id="UP000815677">
    <property type="component" value="Unassembled WGS sequence"/>
</dbReference>
<protein>
    <recommendedName>
        <fullName evidence="5">Rap1 Myb domain-containing protein</fullName>
    </recommendedName>
</protein>
<feature type="transmembrane region" description="Helical" evidence="2">
    <location>
        <begin position="492"/>
        <end position="511"/>
    </location>
</feature>
<reference evidence="3" key="1">
    <citation type="submission" date="2014-09" db="EMBL/GenBank/DDBJ databases">
        <title>Genome sequence of the luminous mushroom Mycena chlorophos for searching fungal bioluminescence genes.</title>
        <authorList>
            <person name="Tanaka Y."/>
            <person name="Kasuga D."/>
            <person name="Oba Y."/>
            <person name="Hase S."/>
            <person name="Sato K."/>
            <person name="Oba Y."/>
            <person name="Sakakibara Y."/>
        </authorList>
    </citation>
    <scope>NUCLEOTIDE SEQUENCE</scope>
</reference>
<dbReference type="EMBL" id="DF849975">
    <property type="protein sequence ID" value="GAT61064.1"/>
    <property type="molecule type" value="Genomic_DNA"/>
</dbReference>
<feature type="compositionally biased region" description="Polar residues" evidence="1">
    <location>
        <begin position="540"/>
        <end position="557"/>
    </location>
</feature>
<feature type="transmembrane region" description="Helical" evidence="2">
    <location>
        <begin position="108"/>
        <end position="138"/>
    </location>
</feature>
<evidence type="ECO:0000256" key="1">
    <source>
        <dbReference type="SAM" id="MobiDB-lite"/>
    </source>
</evidence>
<organism evidence="3 4">
    <name type="scientific">Mycena chlorophos</name>
    <name type="common">Agaric fungus</name>
    <name type="synonym">Agaricus chlorophos</name>
    <dbReference type="NCBI Taxonomy" id="658473"/>
    <lineage>
        <taxon>Eukaryota</taxon>
        <taxon>Fungi</taxon>
        <taxon>Dikarya</taxon>
        <taxon>Basidiomycota</taxon>
        <taxon>Agaricomycotina</taxon>
        <taxon>Agaricomycetes</taxon>
        <taxon>Agaricomycetidae</taxon>
        <taxon>Agaricales</taxon>
        <taxon>Marasmiineae</taxon>
        <taxon>Mycenaceae</taxon>
        <taxon>Mycena</taxon>
    </lineage>
</organism>
<feature type="compositionally biased region" description="Basic and acidic residues" evidence="1">
    <location>
        <begin position="930"/>
        <end position="940"/>
    </location>
</feature>
<evidence type="ECO:0008006" key="5">
    <source>
        <dbReference type="Google" id="ProtNLM"/>
    </source>
</evidence>
<evidence type="ECO:0000313" key="4">
    <source>
        <dbReference type="Proteomes" id="UP000815677"/>
    </source>
</evidence>
<gene>
    <name evidence="3" type="ORF">MCHLO_17131</name>
</gene>
<accession>A0ABQ0MCK8</accession>
<feature type="region of interest" description="Disordered" evidence="1">
    <location>
        <begin position="1162"/>
        <end position="1181"/>
    </location>
</feature>
<feature type="compositionally biased region" description="Basic and acidic residues" evidence="1">
    <location>
        <begin position="951"/>
        <end position="960"/>
    </location>
</feature>
<keyword evidence="2" id="KW-1133">Transmembrane helix</keyword>
<keyword evidence="4" id="KW-1185">Reference proteome</keyword>
<feature type="transmembrane region" description="Helical" evidence="2">
    <location>
        <begin position="596"/>
        <end position="614"/>
    </location>
</feature>
<name>A0ABQ0MCK8_MYCCL</name>
<feature type="region of interest" description="Disordered" evidence="1">
    <location>
        <begin position="539"/>
        <end position="573"/>
    </location>
</feature>
<feature type="transmembrane region" description="Helical" evidence="2">
    <location>
        <begin position="160"/>
        <end position="185"/>
    </location>
</feature>
<feature type="compositionally biased region" description="Acidic residues" evidence="1">
    <location>
        <begin position="961"/>
        <end position="984"/>
    </location>
</feature>
<sequence length="1181" mass="132332">MPSSLLPAFNAAIPYQALFLGARIAFHLFSNPNPIRVSTPEFLPTKTDYVHVDPTHTVLPSPVPWFYTALAVGLCFVAAVVGGWLCVHRTTSQTKRPWSSVRAIAAASVVFQALWTILVEVGLADIATVFLLALGYAVKDQLPSWHHSLNALPPAPPPPFLPALAVGLCLVVAVAGGWLCIRARLNWRAGNQKQPRWCLWTIAATLAVLRAFPVGVDSTDGATILCHLEANTHAWLQSLIVDVVAYVSDQGPSFIQSTIFISTTHIGLIAASLFLRRAWVHLPQIPPIVLELADLAFVAEVVPFWILMTNPVFRQVFWIYCRYAVADDKLEQLSAKLGLWFARAREMFLAMDGFQKLCALAGILHGVFTTFQTLHLVPLLVRYARWTANCHVDLGPMYAIRVCVLGFCIWIVPMVVITSLLVTSQPTAKLFLLDESLGWRYCLEEVWAMCTAEASRFRNKQYADLSALIHHVLHLILETCSAWFALSISDQFIIACPVIAFYLYWDIIPSYRRARITYRIVRRKLRRRWRISRPSIHSLNAGQESGTQWTTNNQNKKQSQDRDRRGSLHYQPTTTSTSFPLIMLFTNSHTASEREFLVASSLFSLSLSLFTVHISRFQDGRHAFPTLDAKTTETFGDYDDGPRRPIHCRVRHRDSACRPLDHEDATWTRIDWSDVTGRRTSSGSPTISAFFSTVKTVDGAVRDNLPTDEQLFSTVKSSTASRESANVRCSIGWDDARLDRESVCKYTEKEERLLVDFAVSHGIGHLPRLGSNTFYKALVTQLGPQSKRKWKAWQTYYYRNRHRLDEIIDKEYQRKHNRPVPSRVASFRRGYTIEDDHLLIKSLAGMAEKQCKRDIFRTLGDQAGNVHTKGGWRKHYNRYQTHFDRCIEAYQDDNKQLPISTKKHTGKPSSAISLANGVADSESSSEDESPDGRGAPEGRVLRSRGAKSSGVHREHSHSDTDSDGGGDLFEPDETAQETTSDEEQQPLSPRQYRKSPQSDLAFADPIDLSSPTNAIAPLPGKLPNPTGRVDFWRQEVTLDAVRVGLDSRRSQPRPLWRQTSPIPVTTGPDFVAAGAGLLERGRSQLLSGFEEHARETTEISAFAETEDISHRAASQGQSFRVPALPTVKSARDASVTPSDAEAFLLDNTVDVDNQKKLAFAYKPTRPRRIPNGAPRQEPLPL</sequence>
<feature type="transmembrane region" description="Helical" evidence="2">
    <location>
        <begin position="398"/>
        <end position="422"/>
    </location>
</feature>
<feature type="transmembrane region" description="Helical" evidence="2">
    <location>
        <begin position="357"/>
        <end position="378"/>
    </location>
</feature>
<proteinExistence type="predicted"/>
<evidence type="ECO:0000256" key="2">
    <source>
        <dbReference type="SAM" id="Phobius"/>
    </source>
</evidence>
<feature type="transmembrane region" description="Helical" evidence="2">
    <location>
        <begin position="197"/>
        <end position="216"/>
    </location>
</feature>
<feature type="transmembrane region" description="Helical" evidence="2">
    <location>
        <begin position="254"/>
        <end position="275"/>
    </location>
</feature>
<keyword evidence="2" id="KW-0812">Transmembrane</keyword>
<keyword evidence="2" id="KW-0472">Membrane</keyword>
<evidence type="ECO:0000313" key="3">
    <source>
        <dbReference type="EMBL" id="GAT61064.1"/>
    </source>
</evidence>